<evidence type="ECO:0000256" key="1">
    <source>
        <dbReference type="ARBA" id="ARBA00005187"/>
    </source>
</evidence>
<dbReference type="PANTHER" id="PTHR43284:SF1">
    <property type="entry name" value="ASPARAGINE SYNTHETASE"/>
    <property type="match status" value="1"/>
</dbReference>
<dbReference type="InterPro" id="IPR014729">
    <property type="entry name" value="Rossmann-like_a/b/a_fold"/>
</dbReference>
<feature type="domain" description="Asparagine synthetase" evidence="5">
    <location>
        <begin position="193"/>
        <end position="565"/>
    </location>
</feature>
<keyword evidence="3" id="KW-0061">Asparagine biosynthesis</keyword>
<evidence type="ECO:0000256" key="3">
    <source>
        <dbReference type="ARBA" id="ARBA00022888"/>
    </source>
</evidence>
<dbReference type="AlphaFoldDB" id="A0A5P2CCY9"/>
<comment type="catalytic activity">
    <reaction evidence="4">
        <text>L-aspartate + L-glutamine + ATP + H2O = L-asparagine + L-glutamate + AMP + diphosphate + H(+)</text>
        <dbReference type="Rhea" id="RHEA:12228"/>
        <dbReference type="ChEBI" id="CHEBI:15377"/>
        <dbReference type="ChEBI" id="CHEBI:15378"/>
        <dbReference type="ChEBI" id="CHEBI:29985"/>
        <dbReference type="ChEBI" id="CHEBI:29991"/>
        <dbReference type="ChEBI" id="CHEBI:30616"/>
        <dbReference type="ChEBI" id="CHEBI:33019"/>
        <dbReference type="ChEBI" id="CHEBI:58048"/>
        <dbReference type="ChEBI" id="CHEBI:58359"/>
        <dbReference type="ChEBI" id="CHEBI:456215"/>
        <dbReference type="EC" id="6.3.5.4"/>
    </reaction>
</comment>
<dbReference type="GO" id="GO:0006529">
    <property type="term" value="P:asparagine biosynthetic process"/>
    <property type="evidence" value="ECO:0007669"/>
    <property type="project" value="UniProtKB-KW"/>
</dbReference>
<evidence type="ECO:0000259" key="5">
    <source>
        <dbReference type="Pfam" id="PF00733"/>
    </source>
</evidence>
<keyword evidence="3" id="KW-0028">Amino-acid biosynthesis</keyword>
<dbReference type="GO" id="GO:0004066">
    <property type="term" value="F:asparagine synthase (glutamine-hydrolyzing) activity"/>
    <property type="evidence" value="ECO:0007669"/>
    <property type="project" value="UniProtKB-EC"/>
</dbReference>
<name>A0A5P2CCY9_STRVZ</name>
<evidence type="ECO:0000313" key="6">
    <source>
        <dbReference type="EMBL" id="QES38619.1"/>
    </source>
</evidence>
<evidence type="ECO:0000256" key="2">
    <source>
        <dbReference type="ARBA" id="ARBA00012737"/>
    </source>
</evidence>
<organism evidence="6 7">
    <name type="scientific">Streptomyces venezuelae</name>
    <dbReference type="NCBI Taxonomy" id="54571"/>
    <lineage>
        <taxon>Bacteria</taxon>
        <taxon>Bacillati</taxon>
        <taxon>Actinomycetota</taxon>
        <taxon>Actinomycetes</taxon>
        <taxon>Kitasatosporales</taxon>
        <taxon>Streptomycetaceae</taxon>
        <taxon>Streptomyces</taxon>
    </lineage>
</organism>
<accession>A0A5P2CCY9</accession>
<dbReference type="InterPro" id="IPR051786">
    <property type="entry name" value="ASN_synthetase/amidase"/>
</dbReference>
<dbReference type="OrthoDB" id="7053173at2"/>
<dbReference type="PANTHER" id="PTHR43284">
    <property type="entry name" value="ASPARAGINE SYNTHETASE (GLUTAMINE-HYDROLYZING)"/>
    <property type="match status" value="1"/>
</dbReference>
<protein>
    <recommendedName>
        <fullName evidence="2">asparagine synthase (glutamine-hydrolyzing)</fullName>
        <ecNumber evidence="2">6.3.5.4</ecNumber>
    </recommendedName>
</protein>
<sequence>MATQWMVCATGAPPRGIPVTGLEGVWHGGSGMRQVTDGRVRLAVLGDCGASSQDLQRALAAVRAGRWWELTRWPGAYWVVAESGGHRFVCGDLAGLRPVYYTLRGAPGAPGGPVRWATDAALLGYPLVADLPYLVAHLVVGGHHWPHRTAFEEIRAVPGGFGLLLEPSAPPRLIEVSRVEPVDELREGAARFGQALTDAVQHRVRHAGASVSADLSGGLDSSTAVLLAAAAGDVHAVTYTDGYTSAEDSSFAARVAAHAYIRHTSTEGEPRQLPFTFPPRAEAGGEPVFALANWAMDAAYLAPVAALPAHVTGHGGDTVLDASSACWVRLLQEGRRREAHRQVVAFARLRNTAPGPYWKTLKQAAELGRTGALERAGAVLERGPLPAQGAPAGWAWCRLGVSATWLTEQGRLQVAALLRQAARDQPSEHADTFDEWAALRAMGASARGWAPYAQTLGITPVYPYLDNEVVRAAFAVPALARRGLTAYKPLLRAALPQLPDWLTSRRSKGSFTAQRIAGLARHYSQLEELITSSPLAADGLIDPDAVRDALGQAARGQNATAIAHLHQLAVTCWWLTGQMPRREVAAC</sequence>
<dbReference type="InterPro" id="IPR029055">
    <property type="entry name" value="Ntn_hydrolases_N"/>
</dbReference>
<dbReference type="GO" id="GO:0005829">
    <property type="term" value="C:cytosol"/>
    <property type="evidence" value="ECO:0007669"/>
    <property type="project" value="TreeGrafter"/>
</dbReference>
<dbReference type="InterPro" id="IPR001962">
    <property type="entry name" value="Asn_synthase"/>
</dbReference>
<evidence type="ECO:0000313" key="7">
    <source>
        <dbReference type="Proteomes" id="UP000322927"/>
    </source>
</evidence>
<comment type="pathway">
    <text evidence="1">Amino-acid biosynthesis; L-asparagine biosynthesis; L-asparagine from L-aspartate (L-Gln route): step 1/1.</text>
</comment>
<reference evidence="6 7" key="1">
    <citation type="submission" date="2018-05" db="EMBL/GenBank/DDBJ databases">
        <title>Streptomyces venezuelae.</title>
        <authorList>
            <person name="Kim W."/>
            <person name="Lee N."/>
            <person name="Cho B.-K."/>
        </authorList>
    </citation>
    <scope>NUCLEOTIDE SEQUENCE [LARGE SCALE GENOMIC DNA]</scope>
    <source>
        <strain evidence="6 7">ATCC 14584</strain>
    </source>
</reference>
<dbReference type="EC" id="6.3.5.4" evidence="2"/>
<gene>
    <name evidence="6" type="ORF">DEJ48_39140</name>
</gene>
<dbReference type="Pfam" id="PF00733">
    <property type="entry name" value="Asn_synthase"/>
    <property type="match status" value="1"/>
</dbReference>
<proteinExistence type="predicted"/>
<dbReference type="SUPFAM" id="SSF52402">
    <property type="entry name" value="Adenine nucleotide alpha hydrolases-like"/>
    <property type="match status" value="1"/>
</dbReference>
<dbReference type="SUPFAM" id="SSF56235">
    <property type="entry name" value="N-terminal nucleophile aminohydrolases (Ntn hydrolases)"/>
    <property type="match status" value="1"/>
</dbReference>
<evidence type="ECO:0000256" key="4">
    <source>
        <dbReference type="ARBA" id="ARBA00048741"/>
    </source>
</evidence>
<dbReference type="EMBL" id="CP029192">
    <property type="protein sequence ID" value="QES38619.1"/>
    <property type="molecule type" value="Genomic_DNA"/>
</dbReference>
<dbReference type="Gene3D" id="3.40.50.620">
    <property type="entry name" value="HUPs"/>
    <property type="match status" value="1"/>
</dbReference>
<dbReference type="Proteomes" id="UP000322927">
    <property type="component" value="Chromosome"/>
</dbReference>